<feature type="non-terminal residue" evidence="10">
    <location>
        <position position="1"/>
    </location>
</feature>
<evidence type="ECO:0000256" key="1">
    <source>
        <dbReference type="ARBA" id="ARBA00004479"/>
    </source>
</evidence>
<dbReference type="Pfam" id="PF23486">
    <property type="entry name" value="Ig_TMEM132_5th"/>
    <property type="match status" value="1"/>
</dbReference>
<feature type="non-terminal residue" evidence="10">
    <location>
        <position position="464"/>
    </location>
</feature>
<evidence type="ECO:0000256" key="3">
    <source>
        <dbReference type="ARBA" id="ARBA00022692"/>
    </source>
</evidence>
<dbReference type="EMBL" id="JANIIK010000115">
    <property type="protein sequence ID" value="KAJ3588734.1"/>
    <property type="molecule type" value="Genomic_DNA"/>
</dbReference>
<dbReference type="InterPro" id="IPR055424">
    <property type="entry name" value="Ig_TMEM132_6th"/>
</dbReference>
<evidence type="ECO:0000256" key="4">
    <source>
        <dbReference type="ARBA" id="ARBA00022989"/>
    </source>
</evidence>
<gene>
    <name evidence="10" type="ORF">NHX12_009588</name>
</gene>
<evidence type="ECO:0000256" key="5">
    <source>
        <dbReference type="ARBA" id="ARBA00023136"/>
    </source>
</evidence>
<dbReference type="InterPro" id="IPR055423">
    <property type="entry name" value="Ig_TMEM132_5th"/>
</dbReference>
<feature type="domain" description="Transmembrane protein TMEM132 sixth" evidence="9">
    <location>
        <begin position="423"/>
        <end position="464"/>
    </location>
</feature>
<feature type="domain" description="Transmembrane protein TMEM132 fifth" evidence="8">
    <location>
        <begin position="256"/>
        <end position="374"/>
    </location>
</feature>
<evidence type="ECO:0000313" key="11">
    <source>
        <dbReference type="Proteomes" id="UP001148018"/>
    </source>
</evidence>
<dbReference type="Pfam" id="PF23039">
    <property type="entry name" value="TMEM132_3rd"/>
    <property type="match status" value="1"/>
</dbReference>
<protein>
    <recommendedName>
        <fullName evidence="12">Transmembrane protein 132C</fullName>
    </recommendedName>
</protein>
<keyword evidence="5" id="KW-0472">Membrane</keyword>
<proteinExistence type="inferred from homology"/>
<sequence>SPVVGEEPLQASSGGISGGIVVDIAGGLGMIAEIAAFDPPAKKGRLGAVLTFRGTDQPGNPLKYETLTDGEHSITTIDVSKNKGAKTGEVLGNVEVMQLDFEMENFTSLSVTRRINWNIDYKGQNPPPDSEKVVTELTVVQRDIQAIVPLSMVVSQEFFNMRDTEIINTAILTGRTVAIPVKMVSIEMNGAVTDISAFVQCKSSNEDIVKVSMNCDYVFVNGKETRGSMNARVIFSYEHLSAPLELTVWVPKLPLQVELSDSNLSFIKGWRVPILPDRRSTRDSDVATDDEDEEPRVSRGCALQYQRALVRVLTQFHTTSSEGTDQVIAMLGTDWRVDVTDLVQDSLKVADPRVAELVDRTVLVGLELGATALKGVKRLVWFNPRPVVVQVSLSKKPQQVESPLAVDAVLGEAAFSITDDKVSITELRVHAVSGLSLTLQPSPGSSHTMVAKATGLQTLTAPKQ</sequence>
<dbReference type="PANTHER" id="PTHR13388:SF7">
    <property type="entry name" value="TRANSMEMBRANE PROTEIN 132E"/>
    <property type="match status" value="1"/>
</dbReference>
<keyword evidence="4" id="KW-1133">Transmembrane helix</keyword>
<evidence type="ECO:0000259" key="6">
    <source>
        <dbReference type="Pfam" id="PF16070"/>
    </source>
</evidence>
<dbReference type="InterPro" id="IPR055421">
    <property type="entry name" value="TMEM132_3rd"/>
</dbReference>
<dbReference type="GO" id="GO:0016020">
    <property type="term" value="C:membrane"/>
    <property type="evidence" value="ECO:0007669"/>
    <property type="project" value="UniProtKB-SubCell"/>
</dbReference>
<dbReference type="InterPro" id="IPR031437">
    <property type="entry name" value="Ig_TMEM132_4th"/>
</dbReference>
<keyword evidence="3" id="KW-0812">Transmembrane</keyword>
<organism evidence="10 11">
    <name type="scientific">Muraenolepis orangiensis</name>
    <name type="common">Patagonian moray cod</name>
    <dbReference type="NCBI Taxonomy" id="630683"/>
    <lineage>
        <taxon>Eukaryota</taxon>
        <taxon>Metazoa</taxon>
        <taxon>Chordata</taxon>
        <taxon>Craniata</taxon>
        <taxon>Vertebrata</taxon>
        <taxon>Euteleostomi</taxon>
        <taxon>Actinopterygii</taxon>
        <taxon>Neopterygii</taxon>
        <taxon>Teleostei</taxon>
        <taxon>Neoteleostei</taxon>
        <taxon>Acanthomorphata</taxon>
        <taxon>Zeiogadaria</taxon>
        <taxon>Gadariae</taxon>
        <taxon>Gadiformes</taxon>
        <taxon>Muraenolepidoidei</taxon>
        <taxon>Muraenolepididae</taxon>
        <taxon>Muraenolepis</taxon>
    </lineage>
</organism>
<evidence type="ECO:0000256" key="2">
    <source>
        <dbReference type="ARBA" id="ARBA00006166"/>
    </source>
</evidence>
<keyword evidence="11" id="KW-1185">Reference proteome</keyword>
<evidence type="ECO:0000259" key="9">
    <source>
        <dbReference type="Pfam" id="PF23487"/>
    </source>
</evidence>
<comment type="caution">
    <text evidence="10">The sequence shown here is derived from an EMBL/GenBank/DDBJ whole genome shotgun (WGS) entry which is preliminary data.</text>
</comment>
<evidence type="ECO:0000259" key="7">
    <source>
        <dbReference type="Pfam" id="PF23039"/>
    </source>
</evidence>
<dbReference type="AlphaFoldDB" id="A0A9Q0DHX7"/>
<name>A0A9Q0DHX7_9TELE</name>
<reference evidence="10" key="1">
    <citation type="submission" date="2022-07" db="EMBL/GenBank/DDBJ databases">
        <title>Chromosome-level genome of Muraenolepis orangiensis.</title>
        <authorList>
            <person name="Kim J."/>
        </authorList>
    </citation>
    <scope>NUCLEOTIDE SEQUENCE</scope>
    <source>
        <strain evidence="10">KU_S4_2022</strain>
        <tissue evidence="10">Muscle</tissue>
    </source>
</reference>
<dbReference type="InterPro" id="IPR026307">
    <property type="entry name" value="TMEM132"/>
</dbReference>
<evidence type="ECO:0000313" key="10">
    <source>
        <dbReference type="EMBL" id="KAJ3588734.1"/>
    </source>
</evidence>
<evidence type="ECO:0000259" key="8">
    <source>
        <dbReference type="Pfam" id="PF23486"/>
    </source>
</evidence>
<dbReference type="Pfam" id="PF16070">
    <property type="entry name" value="Ig_TMEM132_4th"/>
    <property type="match status" value="1"/>
</dbReference>
<evidence type="ECO:0008006" key="12">
    <source>
        <dbReference type="Google" id="ProtNLM"/>
    </source>
</evidence>
<dbReference type="PANTHER" id="PTHR13388">
    <property type="entry name" value="DETONATOR, ISOFORM E"/>
    <property type="match status" value="1"/>
</dbReference>
<dbReference type="Proteomes" id="UP001148018">
    <property type="component" value="Unassembled WGS sequence"/>
</dbReference>
<comment type="subcellular location">
    <subcellularLocation>
        <location evidence="1">Membrane</location>
        <topology evidence="1">Single-pass type I membrane protein</topology>
    </subcellularLocation>
</comment>
<comment type="similarity">
    <text evidence="2">Belongs to the TMEM132 family.</text>
</comment>
<accession>A0A9Q0DHX7</accession>
<feature type="domain" description="Transmembrane protein family 132 fourth" evidence="6">
    <location>
        <begin position="162"/>
        <end position="253"/>
    </location>
</feature>
<dbReference type="Pfam" id="PF23487">
    <property type="entry name" value="Ig_TMEM132_6th"/>
    <property type="match status" value="1"/>
</dbReference>
<feature type="domain" description="Transmembrane protein TMEM132 cohesin-like" evidence="7">
    <location>
        <begin position="63"/>
        <end position="144"/>
    </location>
</feature>
<dbReference type="OrthoDB" id="10026202at2759"/>